<evidence type="ECO:0000313" key="1">
    <source>
        <dbReference type="EMBL" id="KGG50915.1"/>
    </source>
</evidence>
<dbReference type="SUPFAM" id="SSF52540">
    <property type="entry name" value="P-loop containing nucleoside triphosphate hydrolases"/>
    <property type="match status" value="1"/>
</dbReference>
<dbReference type="RefSeq" id="XP_013237351.1">
    <property type="nucleotide sequence ID" value="XM_013381897.1"/>
</dbReference>
<dbReference type="AlphaFoldDB" id="A0A098VPP9"/>
<reference evidence="1 2" key="1">
    <citation type="submission" date="2014-04" db="EMBL/GenBank/DDBJ databases">
        <title>A new species of microsporidia sheds light on the evolution of extreme parasitism.</title>
        <authorList>
            <person name="Haag K.L."/>
            <person name="James T.Y."/>
            <person name="Larsson R."/>
            <person name="Schaer T.M."/>
            <person name="Refardt D."/>
            <person name="Pombert J.-F."/>
            <person name="Ebert D."/>
        </authorList>
    </citation>
    <scope>NUCLEOTIDE SEQUENCE [LARGE SCALE GENOMIC DNA]</scope>
    <source>
        <strain evidence="1 2">UGP3</strain>
        <tissue evidence="1">Spores</tissue>
    </source>
</reference>
<sequence>MIDGRSYVVQQGMAGGKTTRFGPAAAIVATSVLRKLPIFIFPNSIINQNILQLQQWLFDFFGKRVFEFKAERSPYGYSEQYLRYLYYRLTMAHDRGDVFVSSMNSIQCLLNARKELFLQNTKTSKRSLAWILRILHFIEHYSIFVLDEADEIMDAFILYNFDTNEHDEKDSKIIDVLIECFLFLRTERIFRSKTGAPITIFEIKEPLMPSTAGPF</sequence>
<dbReference type="VEuPathDB" id="MicrosporidiaDB:DI09_507p10"/>
<protein>
    <submittedName>
        <fullName evidence="1">Uncharacterized protein</fullName>
    </submittedName>
</protein>
<dbReference type="InterPro" id="IPR027417">
    <property type="entry name" value="P-loop_NTPase"/>
</dbReference>
<feature type="non-terminal residue" evidence="1">
    <location>
        <position position="215"/>
    </location>
</feature>
<accession>A0A098VPP9</accession>
<dbReference type="GeneID" id="25260199"/>
<gene>
    <name evidence="1" type="ORF">DI09_507p10</name>
</gene>
<dbReference type="HOGENOM" id="CLU_1286019_0_0_1"/>
<organism evidence="1 2">
    <name type="scientific">Mitosporidium daphniae</name>
    <dbReference type="NCBI Taxonomy" id="1485682"/>
    <lineage>
        <taxon>Eukaryota</taxon>
        <taxon>Fungi</taxon>
        <taxon>Fungi incertae sedis</taxon>
        <taxon>Microsporidia</taxon>
        <taxon>Mitosporidium</taxon>
    </lineage>
</organism>
<proteinExistence type="predicted"/>
<name>A0A098VPP9_9MICR</name>
<evidence type="ECO:0000313" key="2">
    <source>
        <dbReference type="Proteomes" id="UP000029725"/>
    </source>
</evidence>
<keyword evidence="2" id="KW-1185">Reference proteome</keyword>
<dbReference type="EMBL" id="JMKJ01000448">
    <property type="protein sequence ID" value="KGG50915.1"/>
    <property type="molecule type" value="Genomic_DNA"/>
</dbReference>
<dbReference type="Proteomes" id="UP000029725">
    <property type="component" value="Unassembled WGS sequence"/>
</dbReference>
<comment type="caution">
    <text evidence="1">The sequence shown here is derived from an EMBL/GenBank/DDBJ whole genome shotgun (WGS) entry which is preliminary data.</text>
</comment>